<gene>
    <name evidence="2" type="ORF">BKX93_04575</name>
</gene>
<dbReference type="STRING" id="1108595.BKX93_04575"/>
<dbReference type="PANTHER" id="PTHR34400">
    <property type="match status" value="1"/>
</dbReference>
<dbReference type="PANTHER" id="PTHR34400:SF4">
    <property type="entry name" value="MEMBRANE PROTEIN"/>
    <property type="match status" value="1"/>
</dbReference>
<feature type="domain" description="Iminophenyl-pyruvate dimer synthase" evidence="1">
    <location>
        <begin position="26"/>
        <end position="231"/>
    </location>
</feature>
<organism evidence="2 3">
    <name type="scientific">Chromobacterium vaccinii</name>
    <dbReference type="NCBI Taxonomy" id="1108595"/>
    <lineage>
        <taxon>Bacteria</taxon>
        <taxon>Pseudomonadati</taxon>
        <taxon>Pseudomonadota</taxon>
        <taxon>Betaproteobacteria</taxon>
        <taxon>Neisseriales</taxon>
        <taxon>Chromobacteriaceae</taxon>
        <taxon>Chromobacterium</taxon>
    </lineage>
</organism>
<dbReference type="Gene3D" id="1.20.1260.10">
    <property type="match status" value="1"/>
</dbReference>
<dbReference type="GeneID" id="68840486"/>
<dbReference type="RefSeq" id="WP_046157606.1">
    <property type="nucleotide sequence ID" value="NZ_CP017707.1"/>
</dbReference>
<dbReference type="AlphaFoldDB" id="A0A1D9LDK1"/>
<dbReference type="InterPro" id="IPR012347">
    <property type="entry name" value="Ferritin-like"/>
</dbReference>
<name>A0A1D9LDK1_9NEIS</name>
<dbReference type="InterPro" id="IPR026820">
    <property type="entry name" value="VioB/RebD_dom"/>
</dbReference>
<dbReference type="Proteomes" id="UP000178776">
    <property type="component" value="Chromosome"/>
</dbReference>
<evidence type="ECO:0000313" key="2">
    <source>
        <dbReference type="EMBL" id="AOZ49346.1"/>
    </source>
</evidence>
<dbReference type="KEGG" id="cvc:BKX93_04575"/>
<dbReference type="Pfam" id="PF12902">
    <property type="entry name" value="Ferritin-like"/>
    <property type="match status" value="1"/>
</dbReference>
<protein>
    <recommendedName>
        <fullName evidence="1">Iminophenyl-pyruvate dimer synthase domain-containing protein</fullName>
    </recommendedName>
</protein>
<evidence type="ECO:0000259" key="1">
    <source>
        <dbReference type="Pfam" id="PF12902"/>
    </source>
</evidence>
<accession>A0A1D9LDK1</accession>
<proteinExistence type="predicted"/>
<reference evidence="2 3" key="1">
    <citation type="submission" date="2016-10" db="EMBL/GenBank/DDBJ databases">
        <title>Chromobacterium muskegensis sp. nov., an insecticidal bacterium isolated from Sphagnum bogs.</title>
        <authorList>
            <person name="Sparks M.E."/>
            <person name="Blackburn M.B."/>
            <person name="Gundersen-Rindal D.E."/>
            <person name="Mitchell A."/>
            <person name="Farrar R."/>
            <person name="Kuhar D."/>
        </authorList>
    </citation>
    <scope>NUCLEOTIDE SEQUENCE [LARGE SCALE GENOMIC DNA]</scope>
    <source>
        <strain evidence="2 3">21-1</strain>
    </source>
</reference>
<sequence>MLRIKQSIINQLLKGCSLDELKKAITTAIALEFSTIPPYLTGLFSIMPGSNQRASALIQSVVTEEMLHLTLASNILIAIGGNPDIIAIGRSLVYPGPLPDQIDNDLQVGLAALSKPQLKKVFMAIERPETKPGEILPGEEAPQPTPVDPGEFGSIGQFYKALLTALTIANANNPELFATPRLDQQLDISQWFPPVPTAPAQGKIRNLDDAALAINTIVIQGEGIQTEDDAHGNQEGLRLEGKPRHARLSERILPRHRHGGEGGASANEIYPGDGDGSYAHYFKFGEIFYGRELMPDPEAVSGWSYNGAPVPLDESQIYNFLPNAAVSDYLPGSSASVAAQRFYDAYQMLLTSLNQVFNGKPAAMDRAMGLMYQLKLQAQQVAQCPVGGNASNLMAAPPFMLIR</sequence>
<evidence type="ECO:0000313" key="3">
    <source>
        <dbReference type="Proteomes" id="UP000178776"/>
    </source>
</evidence>
<dbReference type="EMBL" id="CP017707">
    <property type="protein sequence ID" value="AOZ49346.1"/>
    <property type="molecule type" value="Genomic_DNA"/>
</dbReference>